<proteinExistence type="predicted"/>
<dbReference type="RefSeq" id="WP_195876019.1">
    <property type="nucleotide sequence ID" value="NZ_JADOEL010000012.1"/>
</dbReference>
<sequence length="290" mass="32895">MHITKDPVVLNDWFVVAAARTLQPDGIIYTRLLGQDLKVWRDAAGKPHAAPHGSAAPADAGEYRVKERYDSIWVSLGEPQSDLFDVPEFSQPGRRIINCGAIGVHTSGLRIVENFLDMAHFPFVHTDWLGKEPYTEVKDYKVDVRADTGEIWATECKFWQPKAAPTASGGMEVEYTYRVMQPFTTMLYKSCPTRPGEFDIIFLLIQPLDEDRCLAHAIFAYFDTESDDAELISFMHLIFGQDKPILENQLPKLIPLDPRSEIPTRADAMSIAYRRWLREKGMQYGVQKAA</sequence>
<dbReference type="Pfam" id="PF19112">
    <property type="entry name" value="VanA_C"/>
    <property type="match status" value="1"/>
</dbReference>
<keyword evidence="3" id="KW-0223">Dioxygenase</keyword>
<dbReference type="InterPro" id="IPR044043">
    <property type="entry name" value="VanA_C_cat"/>
</dbReference>
<gene>
    <name evidence="3" type="ORF">IXC47_14045</name>
</gene>
<evidence type="ECO:0000313" key="3">
    <source>
        <dbReference type="EMBL" id="MBF8178806.1"/>
    </source>
</evidence>
<dbReference type="Gene3D" id="3.90.380.10">
    <property type="entry name" value="Naphthalene 1,2-dioxygenase Alpha Subunit, Chain A, domain 1"/>
    <property type="match status" value="1"/>
</dbReference>
<accession>A0ABS0EVD9</accession>
<dbReference type="SUPFAM" id="SSF55961">
    <property type="entry name" value="Bet v1-like"/>
    <property type="match status" value="1"/>
</dbReference>
<dbReference type="GO" id="GO:0051213">
    <property type="term" value="F:dioxygenase activity"/>
    <property type="evidence" value="ECO:0007669"/>
    <property type="project" value="UniProtKB-KW"/>
</dbReference>
<dbReference type="InterPro" id="IPR050584">
    <property type="entry name" value="Cholesterol_7-desaturase"/>
</dbReference>
<feature type="domain" description="Vanillate O-demethylase oxygenase-like C-terminal catalytic" evidence="2">
    <location>
        <begin position="106"/>
        <end position="279"/>
    </location>
</feature>
<name>A0ABS0EVD9_9BURK</name>
<dbReference type="EMBL" id="JADOEL010000012">
    <property type="protein sequence ID" value="MBF8178806.1"/>
    <property type="molecule type" value="Genomic_DNA"/>
</dbReference>
<dbReference type="Proteomes" id="UP000657372">
    <property type="component" value="Unassembled WGS sequence"/>
</dbReference>
<evidence type="ECO:0000256" key="1">
    <source>
        <dbReference type="ARBA" id="ARBA00023002"/>
    </source>
</evidence>
<comment type="caution">
    <text evidence="3">The sequence shown here is derived from an EMBL/GenBank/DDBJ whole genome shotgun (WGS) entry which is preliminary data.</text>
</comment>
<dbReference type="PANTHER" id="PTHR21266:SF60">
    <property type="entry name" value="3-KETOSTEROID-9-ALPHA-MONOOXYGENASE, OXYGENASE COMPONENT"/>
    <property type="match status" value="1"/>
</dbReference>
<organism evidence="3 4">
    <name type="scientific">Herminiimonas contaminans</name>
    <dbReference type="NCBI Taxonomy" id="1111140"/>
    <lineage>
        <taxon>Bacteria</taxon>
        <taxon>Pseudomonadati</taxon>
        <taxon>Pseudomonadota</taxon>
        <taxon>Betaproteobacteria</taxon>
        <taxon>Burkholderiales</taxon>
        <taxon>Oxalobacteraceae</taxon>
        <taxon>Herminiimonas</taxon>
    </lineage>
</organism>
<dbReference type="InterPro" id="IPR036922">
    <property type="entry name" value="Rieske_2Fe-2S_sf"/>
</dbReference>
<reference evidence="3 4" key="1">
    <citation type="submission" date="2020-11" db="EMBL/GenBank/DDBJ databases">
        <title>WGS of Herminiimonas contaminans strain Marseille-Q4544 isolated from planarians Schmidtea mediterranea.</title>
        <authorList>
            <person name="Kangale L."/>
        </authorList>
    </citation>
    <scope>NUCLEOTIDE SEQUENCE [LARGE SCALE GENOMIC DNA]</scope>
    <source>
        <strain evidence="3 4">Marseille-Q4544</strain>
    </source>
</reference>
<dbReference type="PANTHER" id="PTHR21266">
    <property type="entry name" value="IRON-SULFUR DOMAIN CONTAINING PROTEIN"/>
    <property type="match status" value="1"/>
</dbReference>
<evidence type="ECO:0000313" key="4">
    <source>
        <dbReference type="Proteomes" id="UP000657372"/>
    </source>
</evidence>
<dbReference type="SUPFAM" id="SSF50022">
    <property type="entry name" value="ISP domain"/>
    <property type="match status" value="1"/>
</dbReference>
<keyword evidence="1" id="KW-0560">Oxidoreductase</keyword>
<keyword evidence="4" id="KW-1185">Reference proteome</keyword>
<protein>
    <submittedName>
        <fullName evidence="3">Aromatic ring-hydroxylating dioxygenase subunit alpha</fullName>
    </submittedName>
</protein>
<evidence type="ECO:0000259" key="2">
    <source>
        <dbReference type="Pfam" id="PF19112"/>
    </source>
</evidence>